<evidence type="ECO:0000313" key="5">
    <source>
        <dbReference type="Proteomes" id="UP000006039"/>
    </source>
</evidence>
<evidence type="ECO:0000313" key="3">
    <source>
        <dbReference type="EMBL" id="EJT71047.1"/>
    </source>
</evidence>
<sequence length="154" mass="16802">MLFNLLSLAGSCLLSLSAILGQAPVVDGSVAPAVLKGPTPVAVRDNHSFDIRVHLDDLLLRAPRLVHRIRSTRTRGDSHDSSTNSTTMISIPTTNPFAQRHQCDARNPAPESSMPWCPIGWCYSTLIEDNPCSFGCTDSCFAVTWAYRKIGIFS</sequence>
<dbReference type="HOGENOM" id="CLU_1938592_0_0_1"/>
<evidence type="ECO:0000256" key="1">
    <source>
        <dbReference type="SAM" id="MobiDB-lite"/>
    </source>
</evidence>
<accession>J3PEY9</accession>
<reference evidence="4" key="4">
    <citation type="journal article" date="2015" name="G3 (Bethesda)">
        <title>Genome sequences of three phytopathogenic species of the Magnaporthaceae family of fungi.</title>
        <authorList>
            <person name="Okagaki L.H."/>
            <person name="Nunes C.C."/>
            <person name="Sailsbery J."/>
            <person name="Clay B."/>
            <person name="Brown D."/>
            <person name="John T."/>
            <person name="Oh Y."/>
            <person name="Young N."/>
            <person name="Fitzgerald M."/>
            <person name="Haas B.J."/>
            <person name="Zeng Q."/>
            <person name="Young S."/>
            <person name="Adiconis X."/>
            <person name="Fan L."/>
            <person name="Levin J.Z."/>
            <person name="Mitchell T.K."/>
            <person name="Okubara P.A."/>
            <person name="Farman M.L."/>
            <person name="Kohn L.M."/>
            <person name="Birren B."/>
            <person name="Ma L.-J."/>
            <person name="Dean R.A."/>
        </authorList>
    </citation>
    <scope>NUCLEOTIDE SEQUENCE</scope>
    <source>
        <strain evidence="4">R3-111a-1</strain>
    </source>
</reference>
<dbReference type="eggNOG" id="ENOG502RN5X">
    <property type="taxonomic scope" value="Eukaryota"/>
</dbReference>
<dbReference type="AlphaFoldDB" id="J3PEY9"/>
<keyword evidence="2" id="KW-0732">Signal</keyword>
<reference evidence="4" key="5">
    <citation type="submission" date="2018-04" db="UniProtKB">
        <authorList>
            <consortium name="EnsemblFungi"/>
        </authorList>
    </citation>
    <scope>IDENTIFICATION</scope>
    <source>
        <strain evidence="4">R3-111a-1</strain>
    </source>
</reference>
<dbReference type="RefSeq" id="XP_009228225.1">
    <property type="nucleotide sequence ID" value="XM_009229961.1"/>
</dbReference>
<reference evidence="3" key="3">
    <citation type="submission" date="2010-09" db="EMBL/GenBank/DDBJ databases">
        <title>Annotation of Gaeumannomyces graminis var. tritici R3-111a-1.</title>
        <authorList>
            <consortium name="The Broad Institute Genome Sequencing Platform"/>
            <person name="Ma L.-J."/>
            <person name="Dead R."/>
            <person name="Young S.K."/>
            <person name="Zeng Q."/>
            <person name="Gargeya S."/>
            <person name="Fitzgerald M."/>
            <person name="Haas B."/>
            <person name="Abouelleil A."/>
            <person name="Alvarado L."/>
            <person name="Arachchi H.M."/>
            <person name="Berlin A."/>
            <person name="Brown A."/>
            <person name="Chapman S.B."/>
            <person name="Chen Z."/>
            <person name="Dunbar C."/>
            <person name="Freedman E."/>
            <person name="Gearin G."/>
            <person name="Gellesch M."/>
            <person name="Goldberg J."/>
            <person name="Griggs A."/>
            <person name="Gujja S."/>
            <person name="Heiman D."/>
            <person name="Howarth C."/>
            <person name="Larson L."/>
            <person name="Lui A."/>
            <person name="MacDonald P.J.P."/>
            <person name="Mehta T."/>
            <person name="Montmayeur A."/>
            <person name="Murphy C."/>
            <person name="Neiman D."/>
            <person name="Pearson M."/>
            <person name="Priest M."/>
            <person name="Roberts A."/>
            <person name="Saif S."/>
            <person name="Shea T."/>
            <person name="Shenoy N."/>
            <person name="Sisk P."/>
            <person name="Stolte C."/>
            <person name="Sykes S."/>
            <person name="Yandava C."/>
            <person name="Wortman J."/>
            <person name="Nusbaum C."/>
            <person name="Birren B."/>
        </authorList>
    </citation>
    <scope>NUCLEOTIDE SEQUENCE</scope>
    <source>
        <strain evidence="3">R3-111a-1</strain>
    </source>
</reference>
<reference evidence="3" key="2">
    <citation type="submission" date="2010-07" db="EMBL/GenBank/DDBJ databases">
        <authorList>
            <consortium name="The Broad Institute Genome Sequencing Platform"/>
            <consortium name="Broad Institute Genome Sequencing Center for Infectious Disease"/>
            <person name="Ma L.-J."/>
            <person name="Dead R."/>
            <person name="Young S."/>
            <person name="Zeng Q."/>
            <person name="Koehrsen M."/>
            <person name="Alvarado L."/>
            <person name="Berlin A."/>
            <person name="Chapman S.B."/>
            <person name="Chen Z."/>
            <person name="Freedman E."/>
            <person name="Gellesch M."/>
            <person name="Goldberg J."/>
            <person name="Griggs A."/>
            <person name="Gujja S."/>
            <person name="Heilman E.R."/>
            <person name="Heiman D."/>
            <person name="Hepburn T."/>
            <person name="Howarth C."/>
            <person name="Jen D."/>
            <person name="Larson L."/>
            <person name="Mehta T."/>
            <person name="Neiman D."/>
            <person name="Pearson M."/>
            <person name="Roberts A."/>
            <person name="Saif S."/>
            <person name="Shea T."/>
            <person name="Shenoy N."/>
            <person name="Sisk P."/>
            <person name="Stolte C."/>
            <person name="Sykes S."/>
            <person name="Walk T."/>
            <person name="White J."/>
            <person name="Yandava C."/>
            <person name="Haas B."/>
            <person name="Nusbaum C."/>
            <person name="Birren B."/>
        </authorList>
    </citation>
    <scope>NUCLEOTIDE SEQUENCE</scope>
    <source>
        <strain evidence="3">R3-111a-1</strain>
    </source>
</reference>
<name>J3PEY9_GAET3</name>
<keyword evidence="5" id="KW-1185">Reference proteome</keyword>
<protein>
    <submittedName>
        <fullName evidence="3 4">Uncharacterized protein</fullName>
    </submittedName>
</protein>
<proteinExistence type="predicted"/>
<feature type="region of interest" description="Disordered" evidence="1">
    <location>
        <begin position="72"/>
        <end position="91"/>
    </location>
</feature>
<feature type="signal peptide" evidence="2">
    <location>
        <begin position="1"/>
        <end position="28"/>
    </location>
</feature>
<dbReference type="GeneID" id="20352526"/>
<dbReference type="Proteomes" id="UP000006039">
    <property type="component" value="Unassembled WGS sequence"/>
</dbReference>
<evidence type="ECO:0000256" key="2">
    <source>
        <dbReference type="SAM" id="SignalP"/>
    </source>
</evidence>
<gene>
    <name evidence="4" type="primary">20352526</name>
    <name evidence="3" type="ORF">GGTG_12068</name>
</gene>
<feature type="compositionally biased region" description="Polar residues" evidence="1">
    <location>
        <begin position="81"/>
        <end position="91"/>
    </location>
</feature>
<dbReference type="VEuPathDB" id="FungiDB:GGTG_12068"/>
<dbReference type="EnsemblFungi" id="EJT71047">
    <property type="protein sequence ID" value="EJT71047"/>
    <property type="gene ID" value="GGTG_12068"/>
</dbReference>
<feature type="chain" id="PRO_5015095273" evidence="2">
    <location>
        <begin position="29"/>
        <end position="154"/>
    </location>
</feature>
<organism evidence="3">
    <name type="scientific">Gaeumannomyces tritici (strain R3-111a-1)</name>
    <name type="common">Wheat and barley take-all root rot fungus</name>
    <name type="synonym">Gaeumannomyces graminis var. tritici</name>
    <dbReference type="NCBI Taxonomy" id="644352"/>
    <lineage>
        <taxon>Eukaryota</taxon>
        <taxon>Fungi</taxon>
        <taxon>Dikarya</taxon>
        <taxon>Ascomycota</taxon>
        <taxon>Pezizomycotina</taxon>
        <taxon>Sordariomycetes</taxon>
        <taxon>Sordariomycetidae</taxon>
        <taxon>Magnaporthales</taxon>
        <taxon>Magnaporthaceae</taxon>
        <taxon>Gaeumannomyces</taxon>
    </lineage>
</organism>
<dbReference type="EMBL" id="GL385401">
    <property type="protein sequence ID" value="EJT71047.1"/>
    <property type="molecule type" value="Genomic_DNA"/>
</dbReference>
<reference evidence="5" key="1">
    <citation type="submission" date="2010-07" db="EMBL/GenBank/DDBJ databases">
        <title>The genome sequence of Gaeumannomyces graminis var. tritici strain R3-111a-1.</title>
        <authorList>
            <consortium name="The Broad Institute Genome Sequencing Platform"/>
            <person name="Ma L.-J."/>
            <person name="Dead R."/>
            <person name="Young S."/>
            <person name="Zeng Q."/>
            <person name="Koehrsen M."/>
            <person name="Alvarado L."/>
            <person name="Berlin A."/>
            <person name="Chapman S.B."/>
            <person name="Chen Z."/>
            <person name="Freedman E."/>
            <person name="Gellesch M."/>
            <person name="Goldberg J."/>
            <person name="Griggs A."/>
            <person name="Gujja S."/>
            <person name="Heilman E.R."/>
            <person name="Heiman D."/>
            <person name="Hepburn T."/>
            <person name="Howarth C."/>
            <person name="Jen D."/>
            <person name="Larson L."/>
            <person name="Mehta T."/>
            <person name="Neiman D."/>
            <person name="Pearson M."/>
            <person name="Roberts A."/>
            <person name="Saif S."/>
            <person name="Shea T."/>
            <person name="Shenoy N."/>
            <person name="Sisk P."/>
            <person name="Stolte C."/>
            <person name="Sykes S."/>
            <person name="Walk T."/>
            <person name="White J."/>
            <person name="Yandava C."/>
            <person name="Haas B."/>
            <person name="Nusbaum C."/>
            <person name="Birren B."/>
        </authorList>
    </citation>
    <scope>NUCLEOTIDE SEQUENCE [LARGE SCALE GENOMIC DNA]</scope>
    <source>
        <strain evidence="5">R3-111a-1</strain>
    </source>
</reference>
<evidence type="ECO:0000313" key="4">
    <source>
        <dbReference type="EnsemblFungi" id="EJT71047"/>
    </source>
</evidence>
<dbReference type="OrthoDB" id="10396857at2759"/>